<protein>
    <recommendedName>
        <fullName evidence="3">CAAX prenyl protease 2/Lysostaphin resistance protein A-like domain-containing protein</fullName>
    </recommendedName>
</protein>
<evidence type="ECO:0000256" key="2">
    <source>
        <dbReference type="SAM" id="Phobius"/>
    </source>
</evidence>
<sequence>MMQKTSWTKLITIWFAFIIVVLGANALFPKSWNFSTRLIVQELIAIAVILTLNYFWIHQPLHFKSDVPAKTILMVNSLTIIVCLQAILVWTQTKNANVETALIIGVCAGVTEELLFRGILLPGTLSHFSGHAGMWRTVLIVSVLFGATHMVNLGAHQVIEATLVQGLNAFFLGLFLAALYLRTRSLIWPMLFHGINDFEASLGVSGSIIYTHGLAILPLLGPWILMLAVSIFLLRKSKTQRVYEVVE</sequence>
<dbReference type="EMBL" id="QCXQ01000003">
    <property type="protein sequence ID" value="PWF99852.1"/>
    <property type="molecule type" value="Genomic_DNA"/>
</dbReference>
<feature type="domain" description="CAAX prenyl protease 2/Lysostaphin resistance protein A-like" evidence="3">
    <location>
        <begin position="100"/>
        <end position="198"/>
    </location>
</feature>
<comment type="caution">
    <text evidence="4">The sequence shown here is derived from an EMBL/GenBank/DDBJ whole genome shotgun (WGS) entry which is preliminary data.</text>
</comment>
<feature type="transmembrane region" description="Helical" evidence="2">
    <location>
        <begin position="69"/>
        <end position="90"/>
    </location>
</feature>
<dbReference type="Proteomes" id="UP000245080">
    <property type="component" value="Unassembled WGS sequence"/>
</dbReference>
<dbReference type="PANTHER" id="PTHR43592">
    <property type="entry name" value="CAAX AMINO TERMINAL PROTEASE"/>
    <property type="match status" value="1"/>
</dbReference>
<feature type="transmembrane region" description="Helical" evidence="2">
    <location>
        <begin position="163"/>
        <end position="181"/>
    </location>
</feature>
<feature type="transmembrane region" description="Helical" evidence="2">
    <location>
        <begin position="6"/>
        <end position="27"/>
    </location>
</feature>
<keyword evidence="2" id="KW-1133">Transmembrane helix</keyword>
<keyword evidence="2" id="KW-0812">Transmembrane</keyword>
<evidence type="ECO:0000313" key="4">
    <source>
        <dbReference type="EMBL" id="PWF99852.1"/>
    </source>
</evidence>
<evidence type="ECO:0000313" key="5">
    <source>
        <dbReference type="Proteomes" id="UP000245080"/>
    </source>
</evidence>
<feature type="transmembrane region" description="Helical" evidence="2">
    <location>
        <begin position="39"/>
        <end position="57"/>
    </location>
</feature>
<feature type="transmembrane region" description="Helical" evidence="2">
    <location>
        <begin position="102"/>
        <end position="121"/>
    </location>
</feature>
<name>A0A2V1MYK8_9LACO</name>
<feature type="transmembrane region" description="Helical" evidence="2">
    <location>
        <begin position="133"/>
        <end position="151"/>
    </location>
</feature>
<dbReference type="OrthoDB" id="2311705at2"/>
<keyword evidence="5" id="KW-1185">Reference proteome</keyword>
<evidence type="ECO:0000256" key="1">
    <source>
        <dbReference type="ARBA" id="ARBA00009067"/>
    </source>
</evidence>
<reference evidence="4 5" key="1">
    <citation type="journal article" date="2018" name="Int. J. Syst. Evol. Microbiol.">
        <title>Lactobacillus bambusae sp. nov., isolated from a traditional fermented Ma-bamboo shoots of Taiwan.</title>
        <authorList>
            <person name="Wang L.-T."/>
        </authorList>
    </citation>
    <scope>NUCLEOTIDE SEQUENCE [LARGE SCALE GENOMIC DNA]</scope>
    <source>
        <strain evidence="4 5">BS-W1</strain>
    </source>
</reference>
<dbReference type="Pfam" id="PF02517">
    <property type="entry name" value="Rce1-like"/>
    <property type="match status" value="1"/>
</dbReference>
<accession>A0A2V1MYK8</accession>
<organism evidence="4 5">
    <name type="scientific">Levilactobacillus bambusae</name>
    <dbReference type="NCBI Taxonomy" id="2024736"/>
    <lineage>
        <taxon>Bacteria</taxon>
        <taxon>Bacillati</taxon>
        <taxon>Bacillota</taxon>
        <taxon>Bacilli</taxon>
        <taxon>Lactobacillales</taxon>
        <taxon>Lactobacillaceae</taxon>
        <taxon>Levilactobacillus</taxon>
    </lineage>
</organism>
<keyword evidence="2" id="KW-0472">Membrane</keyword>
<dbReference type="GO" id="GO:0004175">
    <property type="term" value="F:endopeptidase activity"/>
    <property type="evidence" value="ECO:0007669"/>
    <property type="project" value="UniProtKB-ARBA"/>
</dbReference>
<dbReference type="PANTHER" id="PTHR43592:SF15">
    <property type="entry name" value="CAAX AMINO TERMINAL PROTEASE FAMILY PROTEIN"/>
    <property type="match status" value="1"/>
</dbReference>
<dbReference type="GO" id="GO:0080120">
    <property type="term" value="P:CAAX-box protein maturation"/>
    <property type="evidence" value="ECO:0007669"/>
    <property type="project" value="UniProtKB-ARBA"/>
</dbReference>
<gene>
    <name evidence="4" type="ORF">DCM90_07265</name>
</gene>
<comment type="similarity">
    <text evidence="1">Belongs to the UPF0177 family.</text>
</comment>
<dbReference type="InterPro" id="IPR003675">
    <property type="entry name" value="Rce1/LyrA-like_dom"/>
</dbReference>
<evidence type="ECO:0000259" key="3">
    <source>
        <dbReference type="Pfam" id="PF02517"/>
    </source>
</evidence>
<feature type="transmembrane region" description="Helical" evidence="2">
    <location>
        <begin position="208"/>
        <end position="234"/>
    </location>
</feature>
<dbReference type="AlphaFoldDB" id="A0A2V1MYK8"/>
<proteinExistence type="inferred from homology"/>